<feature type="domain" description="RRM" evidence="4">
    <location>
        <begin position="888"/>
        <end position="968"/>
    </location>
</feature>
<dbReference type="AlphaFoldDB" id="A0A376B244"/>
<dbReference type="PANTHER" id="PTHR14089:SF8">
    <property type="entry name" value="RNA-BINDING PROTEIN MRN1"/>
    <property type="match status" value="1"/>
</dbReference>
<feature type="domain" description="RRM" evidence="4">
    <location>
        <begin position="611"/>
        <end position="730"/>
    </location>
</feature>
<dbReference type="SUPFAM" id="SSF54928">
    <property type="entry name" value="RNA-binding domain, RBD"/>
    <property type="match status" value="3"/>
</dbReference>
<feature type="region of interest" description="Disordered" evidence="3">
    <location>
        <begin position="625"/>
        <end position="667"/>
    </location>
</feature>
<sequence length="978" mass="108281">MFSPSPSPIGRYLDSYNVRRSSSVHSFDSYTEYQINTNTSGSNSSSTNNNNNNSGNTTIIQNTMNNNTLRRNSSNNIQGKKTPLQRLWDNNNNNNNNNTSFPLSPGNIINNNNNRSSSGTLSHVQDFPALKHENSFSSISSSSNTGYGYSAENILAIDNNTNENKDHYYNGLNIKEKYFDNNVGVDTSIATYNGKNKYVDNNQHCYYYPGEGNSSTISNTIDDDGNGHRDYNVNTIASNDIPNNTVDINNKKITNEIYGPGPEGNLDCVYNATNYPYNFPLTTSSSNPDDASEPVASVNLDPSPAFATAKKMFNASPVPNSNSNAYSNFNSDFNSNFNSNSNSNFNSNSNSNSNSNFNSTSNLNSNSNSNSNLDPNYTSASFFLPKQLLAQQQIELQVAPKKKVYNQHLTQAFSSSPSITPTSDFLPQVISQNQIIVQRHLHNPSQQQSQNPQQFLQMQQMLQQQQQQQQQQQKDTFSSSQSYQMLPHQQQLQQLLLQQPQEPIPPTSSSMNDLIEPISRTVYLGNTPLDLTYSQLLDHVRSGVIEDVKILPEKSCAFISFTDENSALLFHSDAILKKLNIGGNNIKVGWGKATPLDSIVAASVNNEGATRNVYIGNLNTDNKSRGIIGEGETNANNDKTNGEEERTPIHKDMENEDGEETNSLKGKGKEELVITEEKLRHDLKHYGTIENIKIVAEKGIAFVHFTSIFSAIKVVTTLPFTNTYYSNKKVAYGKDRCSFITKTQQHNAAMFLGIPHGMEHLISKSNPQFISNTLAQQSAAAAAIATTAGGANNLGNRTIYLGNLPKDVRIDEICNVVRGGMLQKIKLLEDRHVSFVTFIDPTAAAQFYALSQLHGLTIHSRKCKVGWGKHSGPLSNALALAVGQGASRNIYLGNITFDSDVYNGEPFFSEANLRKFFSQYGSVEQINFLVEKNCCFINFTDINNAILAIDKIKDNSHFKSLKINFGKDRCGNMPRQNV</sequence>
<dbReference type="Pfam" id="PF00076">
    <property type="entry name" value="RRM_1"/>
    <property type="match status" value="2"/>
</dbReference>
<dbReference type="Proteomes" id="UP000262825">
    <property type="component" value="Unassembled WGS sequence"/>
</dbReference>
<dbReference type="GO" id="GO:0003729">
    <property type="term" value="F:mRNA binding"/>
    <property type="evidence" value="ECO:0007669"/>
    <property type="project" value="TreeGrafter"/>
</dbReference>
<dbReference type="EMBL" id="UFAJ01000035">
    <property type="protein sequence ID" value="SSD58679.1"/>
    <property type="molecule type" value="Genomic_DNA"/>
</dbReference>
<dbReference type="InterPro" id="IPR012677">
    <property type="entry name" value="Nucleotide-bd_a/b_plait_sf"/>
</dbReference>
<proteinExistence type="predicted"/>
<dbReference type="VEuPathDB" id="FungiDB:SCODWIG_00440"/>
<feature type="domain" description="RRM" evidence="4">
    <location>
        <begin position="797"/>
        <end position="870"/>
    </location>
</feature>
<dbReference type="Gene3D" id="3.30.70.330">
    <property type="match status" value="4"/>
</dbReference>
<feature type="region of interest" description="Disordered" evidence="3">
    <location>
        <begin position="38"/>
        <end position="60"/>
    </location>
</feature>
<feature type="compositionally biased region" description="Low complexity" evidence="3">
    <location>
        <begin position="443"/>
        <end position="473"/>
    </location>
</feature>
<keyword evidence="1 2" id="KW-0694">RNA-binding</keyword>
<dbReference type="SMART" id="SM00360">
    <property type="entry name" value="RRM"/>
    <property type="match status" value="4"/>
</dbReference>
<feature type="region of interest" description="Disordered" evidence="3">
    <location>
        <begin position="85"/>
        <end position="119"/>
    </location>
</feature>
<dbReference type="InterPro" id="IPR035979">
    <property type="entry name" value="RBD_domain_sf"/>
</dbReference>
<dbReference type="FunFam" id="3.30.70.330:FF:000047">
    <property type="entry name" value="Differentiation 1 negative regulator"/>
    <property type="match status" value="1"/>
</dbReference>
<gene>
    <name evidence="5" type="ORF">SCODWIG_00440</name>
</gene>
<dbReference type="InterPro" id="IPR000504">
    <property type="entry name" value="RRM_dom"/>
</dbReference>
<evidence type="ECO:0000259" key="4">
    <source>
        <dbReference type="PROSITE" id="PS50102"/>
    </source>
</evidence>
<evidence type="ECO:0000256" key="1">
    <source>
        <dbReference type="ARBA" id="ARBA00022884"/>
    </source>
</evidence>
<dbReference type="PROSITE" id="PS50102">
    <property type="entry name" value="RRM"/>
    <property type="match status" value="4"/>
</dbReference>
<organism evidence="5 6">
    <name type="scientific">Saccharomycodes ludwigii</name>
    <dbReference type="NCBI Taxonomy" id="36035"/>
    <lineage>
        <taxon>Eukaryota</taxon>
        <taxon>Fungi</taxon>
        <taxon>Dikarya</taxon>
        <taxon>Ascomycota</taxon>
        <taxon>Saccharomycotina</taxon>
        <taxon>Saccharomycetes</taxon>
        <taxon>Saccharomycodales</taxon>
        <taxon>Saccharomycodaceae</taxon>
        <taxon>Saccharomycodes</taxon>
    </lineage>
</organism>
<accession>A0A376B244</accession>
<feature type="compositionally biased region" description="Polar residues" evidence="3">
    <location>
        <begin position="474"/>
        <end position="483"/>
    </location>
</feature>
<evidence type="ECO:0000313" key="5">
    <source>
        <dbReference type="EMBL" id="SSD58679.1"/>
    </source>
</evidence>
<feature type="region of interest" description="Disordered" evidence="3">
    <location>
        <begin position="344"/>
        <end position="372"/>
    </location>
</feature>
<keyword evidence="6" id="KW-1185">Reference proteome</keyword>
<dbReference type="GO" id="GO:0010494">
    <property type="term" value="C:cytoplasmic stress granule"/>
    <property type="evidence" value="ECO:0007669"/>
    <property type="project" value="TreeGrafter"/>
</dbReference>
<protein>
    <recommendedName>
        <fullName evidence="4">RRM domain-containing protein</fullName>
    </recommendedName>
</protein>
<dbReference type="PANTHER" id="PTHR14089">
    <property type="entry name" value="PRE-MRNA-SPLICING FACTOR RBM22"/>
    <property type="match status" value="1"/>
</dbReference>
<name>A0A376B244_9ASCO</name>
<evidence type="ECO:0000256" key="2">
    <source>
        <dbReference type="PROSITE-ProRule" id="PRU00176"/>
    </source>
</evidence>
<feature type="domain" description="RRM" evidence="4">
    <location>
        <begin position="520"/>
        <end position="593"/>
    </location>
</feature>
<evidence type="ECO:0000256" key="3">
    <source>
        <dbReference type="SAM" id="MobiDB-lite"/>
    </source>
</evidence>
<dbReference type="InterPro" id="IPR039171">
    <property type="entry name" value="Cwc2/Slt11"/>
</dbReference>
<dbReference type="GO" id="GO:0000398">
    <property type="term" value="P:mRNA splicing, via spliceosome"/>
    <property type="evidence" value="ECO:0007669"/>
    <property type="project" value="TreeGrafter"/>
</dbReference>
<feature type="region of interest" description="Disordered" evidence="3">
    <location>
        <begin position="443"/>
        <end position="483"/>
    </location>
</feature>
<feature type="compositionally biased region" description="Basic and acidic residues" evidence="3">
    <location>
        <begin position="640"/>
        <end position="653"/>
    </location>
</feature>
<evidence type="ECO:0000313" key="6">
    <source>
        <dbReference type="Proteomes" id="UP000262825"/>
    </source>
</evidence>
<reference evidence="6" key="1">
    <citation type="submission" date="2018-06" db="EMBL/GenBank/DDBJ databases">
        <authorList>
            <person name="Guldener U."/>
        </authorList>
    </citation>
    <scope>NUCLEOTIDE SEQUENCE [LARGE SCALE GENOMIC DNA]</scope>
    <source>
        <strain evidence="6">UTAD17</strain>
    </source>
</reference>